<reference evidence="10 11" key="1">
    <citation type="submission" date="2020-08" db="EMBL/GenBank/DDBJ databases">
        <title>Plant Genome Project.</title>
        <authorList>
            <person name="Zhang R.-G."/>
        </authorList>
    </citation>
    <scope>NUCLEOTIDE SEQUENCE [LARGE SCALE GENOMIC DNA]</scope>
    <source>
        <tissue evidence="10">Rhizome</tissue>
    </source>
</reference>
<dbReference type="PANTHER" id="PTHR31992">
    <property type="entry name" value="DOF ZINC FINGER PROTEIN DOF1.4-RELATED"/>
    <property type="match status" value="1"/>
</dbReference>
<accession>A0A8J5LH19</accession>
<evidence type="ECO:0000256" key="1">
    <source>
        <dbReference type="ARBA" id="ARBA00022723"/>
    </source>
</evidence>
<evidence type="ECO:0000313" key="10">
    <source>
        <dbReference type="EMBL" id="KAG6518702.1"/>
    </source>
</evidence>
<dbReference type="AlphaFoldDB" id="A0A8J5LH19"/>
<evidence type="ECO:0000259" key="9">
    <source>
        <dbReference type="Pfam" id="PF02701"/>
    </source>
</evidence>
<organism evidence="10 11">
    <name type="scientific">Zingiber officinale</name>
    <name type="common">Ginger</name>
    <name type="synonym">Amomum zingiber</name>
    <dbReference type="NCBI Taxonomy" id="94328"/>
    <lineage>
        <taxon>Eukaryota</taxon>
        <taxon>Viridiplantae</taxon>
        <taxon>Streptophyta</taxon>
        <taxon>Embryophyta</taxon>
        <taxon>Tracheophyta</taxon>
        <taxon>Spermatophyta</taxon>
        <taxon>Magnoliopsida</taxon>
        <taxon>Liliopsida</taxon>
        <taxon>Zingiberales</taxon>
        <taxon>Zingiberaceae</taxon>
        <taxon>Zingiber</taxon>
    </lineage>
</organism>
<feature type="region of interest" description="Disordered" evidence="8">
    <location>
        <begin position="46"/>
        <end position="66"/>
    </location>
</feature>
<dbReference type="GO" id="GO:0003677">
    <property type="term" value="F:DNA binding"/>
    <property type="evidence" value="ECO:0007669"/>
    <property type="project" value="UniProtKB-KW"/>
</dbReference>
<evidence type="ECO:0000256" key="3">
    <source>
        <dbReference type="ARBA" id="ARBA00022833"/>
    </source>
</evidence>
<evidence type="ECO:0000313" key="11">
    <source>
        <dbReference type="Proteomes" id="UP000734854"/>
    </source>
</evidence>
<keyword evidence="5" id="KW-0238">DNA-binding</keyword>
<evidence type="ECO:0000256" key="7">
    <source>
        <dbReference type="ARBA" id="ARBA00023242"/>
    </source>
</evidence>
<dbReference type="Proteomes" id="UP000734854">
    <property type="component" value="Unassembled WGS sequence"/>
</dbReference>
<proteinExistence type="predicted"/>
<keyword evidence="3" id="KW-0862">Zinc</keyword>
<sequence>MEFLFIWRNTVGVTSGAVQGMGLQVKPMIMGDDQFASLAAKPRVVEREMREPQRPKPRPSKEQQTLHCPRCKSINTKFCYYNNYSLAQPSSNNSYNLSAMDLLKSSTAVPVPLPDYAGTGFGGLMQEFMFPLEEQNKGQSGDPANGYWSGMLMGGGSW</sequence>
<keyword evidence="1" id="KW-0479">Metal-binding</keyword>
<comment type="caution">
    <text evidence="10">The sequence shown here is derived from an EMBL/GenBank/DDBJ whole genome shotgun (WGS) entry which is preliminary data.</text>
</comment>
<feature type="domain" description="Dof-type" evidence="9">
    <location>
        <begin position="64"/>
        <end position="89"/>
    </location>
</feature>
<evidence type="ECO:0000256" key="2">
    <source>
        <dbReference type="ARBA" id="ARBA00022771"/>
    </source>
</evidence>
<protein>
    <recommendedName>
        <fullName evidence="9">Dof-type domain-containing protein</fullName>
    </recommendedName>
</protein>
<evidence type="ECO:0000256" key="5">
    <source>
        <dbReference type="ARBA" id="ARBA00023125"/>
    </source>
</evidence>
<dbReference type="GO" id="GO:0003700">
    <property type="term" value="F:DNA-binding transcription factor activity"/>
    <property type="evidence" value="ECO:0007669"/>
    <property type="project" value="InterPro"/>
</dbReference>
<dbReference type="InterPro" id="IPR003851">
    <property type="entry name" value="Znf_Dof"/>
</dbReference>
<gene>
    <name evidence="10" type="ORF">ZIOFF_022183</name>
</gene>
<keyword evidence="4" id="KW-0805">Transcription regulation</keyword>
<evidence type="ECO:0000256" key="8">
    <source>
        <dbReference type="SAM" id="MobiDB-lite"/>
    </source>
</evidence>
<keyword evidence="6" id="KW-0804">Transcription</keyword>
<keyword evidence="11" id="KW-1185">Reference proteome</keyword>
<evidence type="ECO:0000256" key="4">
    <source>
        <dbReference type="ARBA" id="ARBA00023015"/>
    </source>
</evidence>
<dbReference type="InterPro" id="IPR045174">
    <property type="entry name" value="Dof"/>
</dbReference>
<dbReference type="Pfam" id="PF02701">
    <property type="entry name" value="Zn_ribbon_Dof"/>
    <property type="match status" value="1"/>
</dbReference>
<name>A0A8J5LH19_ZINOF</name>
<keyword evidence="7" id="KW-0539">Nucleus</keyword>
<evidence type="ECO:0000256" key="6">
    <source>
        <dbReference type="ARBA" id="ARBA00023163"/>
    </source>
</evidence>
<dbReference type="EMBL" id="JACMSC010000006">
    <property type="protein sequence ID" value="KAG6518702.1"/>
    <property type="molecule type" value="Genomic_DNA"/>
</dbReference>
<dbReference type="GO" id="GO:0008270">
    <property type="term" value="F:zinc ion binding"/>
    <property type="evidence" value="ECO:0007669"/>
    <property type="project" value="UniProtKB-KW"/>
</dbReference>
<keyword evidence="2" id="KW-0863">Zinc-finger</keyword>